<reference evidence="4" key="1">
    <citation type="submission" date="2017-01" db="EMBL/GenBank/DDBJ databases">
        <authorList>
            <person name="Varghese N."/>
            <person name="Submissions S."/>
        </authorList>
    </citation>
    <scope>NUCLEOTIDE SEQUENCE [LARGE SCALE GENOMIC DNA]</scope>
    <source>
        <strain evidence="4">CGMCC 1.7737</strain>
    </source>
</reference>
<dbReference type="Gene3D" id="2.40.33.20">
    <property type="entry name" value="PK beta-barrel domain-like"/>
    <property type="match status" value="1"/>
</dbReference>
<protein>
    <submittedName>
        <fullName evidence="3">MOSC domain-containing protein</fullName>
    </submittedName>
</protein>
<dbReference type="RefSeq" id="WP_076430622.1">
    <property type="nucleotide sequence ID" value="NZ_FTNO01000002.1"/>
</dbReference>
<keyword evidence="4" id="KW-1185">Reference proteome</keyword>
<dbReference type="GO" id="GO:0030151">
    <property type="term" value="F:molybdenum ion binding"/>
    <property type="evidence" value="ECO:0007669"/>
    <property type="project" value="InterPro"/>
</dbReference>
<evidence type="ECO:0000313" key="3">
    <source>
        <dbReference type="EMBL" id="SIR51774.1"/>
    </source>
</evidence>
<dbReference type="InterPro" id="IPR005302">
    <property type="entry name" value="MoCF_Sase_C"/>
</dbReference>
<organism evidence="3 4">
    <name type="scientific">Haladaptatus litoreus</name>
    <dbReference type="NCBI Taxonomy" id="553468"/>
    <lineage>
        <taxon>Archaea</taxon>
        <taxon>Methanobacteriati</taxon>
        <taxon>Methanobacteriota</taxon>
        <taxon>Stenosarchaea group</taxon>
        <taxon>Halobacteria</taxon>
        <taxon>Halobacteriales</taxon>
        <taxon>Haladaptataceae</taxon>
        <taxon>Haladaptatus</taxon>
    </lineage>
</organism>
<evidence type="ECO:0000256" key="1">
    <source>
        <dbReference type="SAM" id="MobiDB-lite"/>
    </source>
</evidence>
<proteinExistence type="predicted"/>
<dbReference type="PANTHER" id="PTHR36930:SF1">
    <property type="entry name" value="MOSC DOMAIN-CONTAINING PROTEIN"/>
    <property type="match status" value="1"/>
</dbReference>
<dbReference type="SUPFAM" id="SSF50800">
    <property type="entry name" value="PK beta-barrel domain-like"/>
    <property type="match status" value="1"/>
</dbReference>
<dbReference type="GO" id="GO:0030170">
    <property type="term" value="F:pyridoxal phosphate binding"/>
    <property type="evidence" value="ECO:0007669"/>
    <property type="project" value="InterPro"/>
</dbReference>
<feature type="domain" description="MOSC" evidence="2">
    <location>
        <begin position="21"/>
        <end position="148"/>
    </location>
</feature>
<dbReference type="OrthoDB" id="68158at2157"/>
<accession>A0A1N7BKS6</accession>
<dbReference type="Proteomes" id="UP000186914">
    <property type="component" value="Unassembled WGS sequence"/>
</dbReference>
<dbReference type="InterPro" id="IPR011037">
    <property type="entry name" value="Pyrv_Knase-like_insert_dom_sf"/>
</dbReference>
<dbReference type="PROSITE" id="PS51340">
    <property type="entry name" value="MOSC"/>
    <property type="match status" value="1"/>
</dbReference>
<dbReference type="GO" id="GO:0003824">
    <property type="term" value="F:catalytic activity"/>
    <property type="evidence" value="ECO:0007669"/>
    <property type="project" value="InterPro"/>
</dbReference>
<evidence type="ECO:0000259" key="2">
    <source>
        <dbReference type="PROSITE" id="PS51340"/>
    </source>
</evidence>
<sequence length="148" mass="15604">MDGTGTVEAIHLASESAEKTEAVESVEAVAGSGLRGDRHFDPESSGDDITLIEAEAVEAVEQESGISLEPGEHRRNVTTRDAALNHLVDKQFRIGEIVCEGVELCEPCSHLESLTEKGTLSALVHRGGLRAVIVESGEIGVGDSVESL</sequence>
<dbReference type="Pfam" id="PF03473">
    <property type="entry name" value="MOSC"/>
    <property type="match status" value="1"/>
</dbReference>
<dbReference type="InterPro" id="IPR052716">
    <property type="entry name" value="MOSC_domain"/>
</dbReference>
<feature type="region of interest" description="Disordered" evidence="1">
    <location>
        <begin position="1"/>
        <end position="23"/>
    </location>
</feature>
<dbReference type="PANTHER" id="PTHR36930">
    <property type="entry name" value="METAL-SULFUR CLUSTER BIOSYNTHESIS PROTEINS YUAD-RELATED"/>
    <property type="match status" value="1"/>
</dbReference>
<evidence type="ECO:0000313" key="4">
    <source>
        <dbReference type="Proteomes" id="UP000186914"/>
    </source>
</evidence>
<dbReference type="EMBL" id="FTNO01000002">
    <property type="protein sequence ID" value="SIR51774.1"/>
    <property type="molecule type" value="Genomic_DNA"/>
</dbReference>
<dbReference type="AlphaFoldDB" id="A0A1N7BKS6"/>
<gene>
    <name evidence="3" type="ORF">SAMN05421858_2606</name>
</gene>
<name>A0A1N7BKS6_9EURY</name>